<organism evidence="1 2">
    <name type="scientific">Methylobacterium pseudosasicola</name>
    <dbReference type="NCBI Taxonomy" id="582667"/>
    <lineage>
        <taxon>Bacteria</taxon>
        <taxon>Pseudomonadati</taxon>
        <taxon>Pseudomonadota</taxon>
        <taxon>Alphaproteobacteria</taxon>
        <taxon>Hyphomicrobiales</taxon>
        <taxon>Methylobacteriaceae</taxon>
        <taxon>Methylobacterium</taxon>
    </lineage>
</organism>
<accession>A0A1I4SL32</accession>
<sequence length="63" mass="6806">MTDTNVPRAIDVEASIARWRLTLARFADNDNDSLGMRAGAMVAMMRLPLAATAALAACLRFLP</sequence>
<protein>
    <submittedName>
        <fullName evidence="1">Uncharacterized protein</fullName>
    </submittedName>
</protein>
<dbReference type="AlphaFoldDB" id="A0A1I4SL32"/>
<gene>
    <name evidence="1" type="ORF">SAMN05192568_104316</name>
</gene>
<proteinExistence type="predicted"/>
<dbReference type="Proteomes" id="UP000199048">
    <property type="component" value="Unassembled WGS sequence"/>
</dbReference>
<evidence type="ECO:0000313" key="1">
    <source>
        <dbReference type="EMBL" id="SFM65132.1"/>
    </source>
</evidence>
<name>A0A1I4SL32_9HYPH</name>
<dbReference type="STRING" id="582667.SAMN05192568_104316"/>
<dbReference type="EMBL" id="FOTK01000043">
    <property type="protein sequence ID" value="SFM65132.1"/>
    <property type="molecule type" value="Genomic_DNA"/>
</dbReference>
<evidence type="ECO:0000313" key="2">
    <source>
        <dbReference type="Proteomes" id="UP000199048"/>
    </source>
</evidence>
<reference evidence="2" key="1">
    <citation type="submission" date="2016-10" db="EMBL/GenBank/DDBJ databases">
        <authorList>
            <person name="Varghese N."/>
            <person name="Submissions S."/>
        </authorList>
    </citation>
    <scope>NUCLEOTIDE SEQUENCE [LARGE SCALE GENOMIC DNA]</scope>
    <source>
        <strain evidence="2">BL36</strain>
    </source>
</reference>
<dbReference type="RefSeq" id="WP_092045713.1">
    <property type="nucleotide sequence ID" value="NZ_FOTK01000043.1"/>
</dbReference>
<keyword evidence="2" id="KW-1185">Reference proteome</keyword>